<dbReference type="EC" id="2.1.1.198" evidence="6"/>
<dbReference type="RefSeq" id="WP_377328241.1">
    <property type="nucleotide sequence ID" value="NZ_JBHUMZ010000017.1"/>
</dbReference>
<keyword evidence="1 6" id="KW-0963">Cytoplasm</keyword>
<dbReference type="Gene3D" id="3.30.950.10">
    <property type="entry name" value="Methyltransferase, Cobalt-precorrin-4 Transmethylase, Domain 2"/>
    <property type="match status" value="1"/>
</dbReference>
<evidence type="ECO:0000256" key="5">
    <source>
        <dbReference type="ARBA" id="ARBA00022691"/>
    </source>
</evidence>
<comment type="similarity">
    <text evidence="6">Belongs to the methyltransferase superfamily. RsmI family.</text>
</comment>
<dbReference type="PANTHER" id="PTHR46111">
    <property type="entry name" value="RIBOSOMAL RNA SMALL SUBUNIT METHYLTRANSFERASE I"/>
    <property type="match status" value="1"/>
</dbReference>
<dbReference type="InterPro" id="IPR008189">
    <property type="entry name" value="rRNA_ssu_MeTfrase_I"/>
</dbReference>
<evidence type="ECO:0000313" key="9">
    <source>
        <dbReference type="Proteomes" id="UP001597452"/>
    </source>
</evidence>
<keyword evidence="3 6" id="KW-0489">Methyltransferase</keyword>
<dbReference type="Pfam" id="PF00590">
    <property type="entry name" value="TP_methylase"/>
    <property type="match status" value="1"/>
</dbReference>
<comment type="function">
    <text evidence="6">Catalyzes the 2'-O-methylation of the ribose of cytidine 1402 (C1402) in 16S rRNA.</text>
</comment>
<dbReference type="InterPro" id="IPR035996">
    <property type="entry name" value="4pyrrol_Methylase_sf"/>
</dbReference>
<dbReference type="PROSITE" id="PS01296">
    <property type="entry name" value="RSMI"/>
    <property type="match status" value="1"/>
</dbReference>
<evidence type="ECO:0000259" key="7">
    <source>
        <dbReference type="Pfam" id="PF00590"/>
    </source>
</evidence>
<dbReference type="NCBIfam" id="TIGR00096">
    <property type="entry name" value="16S rRNA (cytidine(1402)-2'-O)-methyltransferase"/>
    <property type="match status" value="1"/>
</dbReference>
<protein>
    <recommendedName>
        <fullName evidence="6">Ribosomal RNA small subunit methyltransferase I</fullName>
        <ecNumber evidence="6">2.1.1.198</ecNumber>
    </recommendedName>
    <alternativeName>
        <fullName evidence="6">16S rRNA 2'-O-ribose C1402 methyltransferase</fullName>
    </alternativeName>
    <alternativeName>
        <fullName evidence="6">rRNA (cytidine-2'-O-)-methyltransferase RsmI</fullName>
    </alternativeName>
</protein>
<comment type="caution">
    <text evidence="8">The sequence shown here is derived from an EMBL/GenBank/DDBJ whole genome shotgun (WGS) entry which is preliminary data.</text>
</comment>
<dbReference type="GO" id="GO:0008168">
    <property type="term" value="F:methyltransferase activity"/>
    <property type="evidence" value="ECO:0007669"/>
    <property type="project" value="UniProtKB-KW"/>
</dbReference>
<dbReference type="HAMAP" id="MF_01877">
    <property type="entry name" value="16SrRNA_methyltr_I"/>
    <property type="match status" value="1"/>
</dbReference>
<dbReference type="PANTHER" id="PTHR46111:SF1">
    <property type="entry name" value="RIBOSOMAL RNA SMALL SUBUNIT METHYLTRANSFERASE I"/>
    <property type="match status" value="1"/>
</dbReference>
<dbReference type="Gene3D" id="3.40.1010.10">
    <property type="entry name" value="Cobalt-precorrin-4 Transmethylase, Domain 1"/>
    <property type="match status" value="1"/>
</dbReference>
<keyword evidence="2 6" id="KW-0698">rRNA processing</keyword>
<proteinExistence type="inferred from homology"/>
<dbReference type="InterPro" id="IPR014776">
    <property type="entry name" value="4pyrrole_Mease_sub2"/>
</dbReference>
<gene>
    <name evidence="6 8" type="primary">rsmI</name>
    <name evidence="8" type="ORF">ACFSW4_06650</name>
</gene>
<dbReference type="InterPro" id="IPR000878">
    <property type="entry name" value="4pyrrol_Mease"/>
</dbReference>
<dbReference type="CDD" id="cd11648">
    <property type="entry name" value="RsmI"/>
    <property type="match status" value="1"/>
</dbReference>
<dbReference type="PIRSF" id="PIRSF005917">
    <property type="entry name" value="MTase_YraL"/>
    <property type="match status" value="1"/>
</dbReference>
<evidence type="ECO:0000313" key="8">
    <source>
        <dbReference type="EMBL" id="MFD2638534.1"/>
    </source>
</evidence>
<evidence type="ECO:0000256" key="1">
    <source>
        <dbReference type="ARBA" id="ARBA00022490"/>
    </source>
</evidence>
<evidence type="ECO:0000256" key="6">
    <source>
        <dbReference type="HAMAP-Rule" id="MF_01877"/>
    </source>
</evidence>
<keyword evidence="9" id="KW-1185">Reference proteome</keyword>
<comment type="catalytic activity">
    <reaction evidence="6">
        <text>cytidine(1402) in 16S rRNA + S-adenosyl-L-methionine = 2'-O-methylcytidine(1402) in 16S rRNA + S-adenosyl-L-homocysteine + H(+)</text>
        <dbReference type="Rhea" id="RHEA:42924"/>
        <dbReference type="Rhea" id="RHEA-COMP:10285"/>
        <dbReference type="Rhea" id="RHEA-COMP:10286"/>
        <dbReference type="ChEBI" id="CHEBI:15378"/>
        <dbReference type="ChEBI" id="CHEBI:57856"/>
        <dbReference type="ChEBI" id="CHEBI:59789"/>
        <dbReference type="ChEBI" id="CHEBI:74495"/>
        <dbReference type="ChEBI" id="CHEBI:82748"/>
        <dbReference type="EC" id="2.1.1.198"/>
    </reaction>
</comment>
<organism evidence="8 9">
    <name type="scientific">Piscibacillus salipiscarius</name>
    <dbReference type="NCBI Taxonomy" id="299480"/>
    <lineage>
        <taxon>Bacteria</taxon>
        <taxon>Bacillati</taxon>
        <taxon>Bacillota</taxon>
        <taxon>Bacilli</taxon>
        <taxon>Bacillales</taxon>
        <taxon>Bacillaceae</taxon>
        <taxon>Piscibacillus</taxon>
    </lineage>
</organism>
<dbReference type="GO" id="GO:0032259">
    <property type="term" value="P:methylation"/>
    <property type="evidence" value="ECO:0007669"/>
    <property type="project" value="UniProtKB-KW"/>
</dbReference>
<feature type="domain" description="Tetrapyrrole methylase" evidence="7">
    <location>
        <begin position="15"/>
        <end position="214"/>
    </location>
</feature>
<dbReference type="EMBL" id="JBHUMZ010000017">
    <property type="protein sequence ID" value="MFD2638534.1"/>
    <property type="molecule type" value="Genomic_DNA"/>
</dbReference>
<dbReference type="InterPro" id="IPR014777">
    <property type="entry name" value="4pyrrole_Mease_sub1"/>
</dbReference>
<dbReference type="Proteomes" id="UP001597452">
    <property type="component" value="Unassembled WGS sequence"/>
</dbReference>
<dbReference type="InterPro" id="IPR018063">
    <property type="entry name" value="SAM_MeTrfase_RsmI_CS"/>
</dbReference>
<evidence type="ECO:0000256" key="2">
    <source>
        <dbReference type="ARBA" id="ARBA00022552"/>
    </source>
</evidence>
<accession>A0ABW5Q9H2</accession>
<comment type="subcellular location">
    <subcellularLocation>
        <location evidence="6">Cytoplasm</location>
    </subcellularLocation>
</comment>
<keyword evidence="5 6" id="KW-0949">S-adenosyl-L-methionine</keyword>
<evidence type="ECO:0000256" key="4">
    <source>
        <dbReference type="ARBA" id="ARBA00022679"/>
    </source>
</evidence>
<evidence type="ECO:0000256" key="3">
    <source>
        <dbReference type="ARBA" id="ARBA00022603"/>
    </source>
</evidence>
<sequence length="290" mass="33269">MVQIQKSFDSKEPGLYIVPTPIGNLDDMTYRAVSILQSVDMIACEDTRQTKKLLHYFNIEKPLISYHEHNKFEREEKLINLLKDGQTIALVSDAGMPIISDPGFELVRRVREEGVNVTALPGANAALTALVGSGITSGSFTFYGFLPRKKKELKEVFEELGKANHTLIFYESPHRVKHTIEVMNEVYSSDRKVVVARELTKKFEEYVYGSLDEVSLYMKSEDAELRGEFCIVLEGRLEFEDEQNNWWEELSVKEHVDHYVRQGDSPKDAIKKVAKERGQAKNKVYQAYHE</sequence>
<reference evidence="9" key="1">
    <citation type="journal article" date="2019" name="Int. J. Syst. Evol. Microbiol.">
        <title>The Global Catalogue of Microorganisms (GCM) 10K type strain sequencing project: providing services to taxonomists for standard genome sequencing and annotation.</title>
        <authorList>
            <consortium name="The Broad Institute Genomics Platform"/>
            <consortium name="The Broad Institute Genome Sequencing Center for Infectious Disease"/>
            <person name="Wu L."/>
            <person name="Ma J."/>
        </authorList>
    </citation>
    <scope>NUCLEOTIDE SEQUENCE [LARGE SCALE GENOMIC DNA]</scope>
    <source>
        <strain evidence="9">TISTR 1571</strain>
    </source>
</reference>
<dbReference type="SUPFAM" id="SSF53790">
    <property type="entry name" value="Tetrapyrrole methylase"/>
    <property type="match status" value="1"/>
</dbReference>
<name>A0ABW5Q9H2_9BACI</name>
<keyword evidence="4 6" id="KW-0808">Transferase</keyword>